<evidence type="ECO:0000313" key="1">
    <source>
        <dbReference type="EMBL" id="KHN69658.1"/>
    </source>
</evidence>
<evidence type="ECO:0000313" key="2">
    <source>
        <dbReference type="Proteomes" id="UP000031056"/>
    </source>
</evidence>
<dbReference type="EMBL" id="JOKQ01000005">
    <property type="protein sequence ID" value="KHN69658.1"/>
    <property type="molecule type" value="Genomic_DNA"/>
</dbReference>
<organism evidence="1 2">
    <name type="scientific">Ordospora colligata OC4</name>
    <dbReference type="NCBI Taxonomy" id="1354746"/>
    <lineage>
        <taxon>Eukaryota</taxon>
        <taxon>Fungi</taxon>
        <taxon>Fungi incertae sedis</taxon>
        <taxon>Microsporidia</taxon>
        <taxon>Ordosporidae</taxon>
        <taxon>Ordospora</taxon>
    </lineage>
</organism>
<comment type="caution">
    <text evidence="1">The sequence shown here is derived from an EMBL/GenBank/DDBJ whole genome shotgun (WGS) entry which is preliminary data.</text>
</comment>
<proteinExistence type="predicted"/>
<reference evidence="1 2" key="1">
    <citation type="journal article" date="2014" name="MBio">
        <title>The Ordospora colligata genome; evolution of extreme reduction in microsporidia and host-to-parasite horizontal gene transfer.</title>
        <authorList>
            <person name="Pombert J.-F."/>
            <person name="Haag K.L."/>
            <person name="Beidas S."/>
            <person name="Ebert D."/>
            <person name="Keeling P.J."/>
        </authorList>
    </citation>
    <scope>NUCLEOTIDE SEQUENCE [LARGE SCALE GENOMIC DNA]</scope>
    <source>
        <strain evidence="1 2">OC4</strain>
    </source>
</reference>
<sequence>MIIVDGHELRRNSIIELCVLPNMMVHRIMAEIGRQVTDAVFVDTVGNLRFVTDAIYVLSYRKLVKTLLSLRSRQGFVLFIDSMTFIADKQVPDAQKIYNILWELIYVNDATVIVSNHYKVHQSKLVPRLGVRWEMMVSYKVMFRYVKSKVISSVHSNELFER</sequence>
<dbReference type="HOGENOM" id="CLU_128337_0_0_1"/>
<dbReference type="VEuPathDB" id="MicrosporidiaDB:M896_050650"/>
<accession>A0A0B2UJX4</accession>
<dbReference type="OrthoDB" id="2189928at2759"/>
<dbReference type="RefSeq" id="XP_014563700.1">
    <property type="nucleotide sequence ID" value="XM_014708214.1"/>
</dbReference>
<dbReference type="Proteomes" id="UP000031056">
    <property type="component" value="Unassembled WGS sequence"/>
</dbReference>
<keyword evidence="2" id="KW-1185">Reference proteome</keyword>
<dbReference type="AlphaFoldDB" id="A0A0B2UJX4"/>
<evidence type="ECO:0008006" key="3">
    <source>
        <dbReference type="Google" id="ProtNLM"/>
    </source>
</evidence>
<dbReference type="GeneID" id="26261718"/>
<gene>
    <name evidence="1" type="ORF">M896_050650</name>
</gene>
<protein>
    <recommendedName>
        <fullName evidence="3">DNA recombination and repair protein Rad51-like C-terminal domain-containing protein</fullName>
    </recommendedName>
</protein>
<name>A0A0B2UJX4_9MICR</name>
<dbReference type="InParanoid" id="A0A0B2UJX4"/>